<dbReference type="Proteomes" id="UP000521943">
    <property type="component" value="Unassembled WGS sequence"/>
</dbReference>
<comment type="caution">
    <text evidence="2">The sequence shown here is derived from an EMBL/GenBank/DDBJ whole genome shotgun (WGS) entry which is preliminary data.</text>
</comment>
<dbReference type="EMBL" id="JACGCI010000009">
    <property type="protein sequence ID" value="KAF6761485.1"/>
    <property type="molecule type" value="Genomic_DNA"/>
</dbReference>
<gene>
    <name evidence="2" type="ORF">DFP72DRAFT_878812</name>
</gene>
<reference evidence="2 3" key="1">
    <citation type="submission" date="2020-07" db="EMBL/GenBank/DDBJ databases">
        <title>Comparative genomics of pyrophilous fungi reveals a link between fire events and developmental genes.</title>
        <authorList>
            <consortium name="DOE Joint Genome Institute"/>
            <person name="Steindorff A.S."/>
            <person name="Carver A."/>
            <person name="Calhoun S."/>
            <person name="Stillman K."/>
            <person name="Liu H."/>
            <person name="Lipzen A."/>
            <person name="Pangilinan J."/>
            <person name="Labutti K."/>
            <person name="Bruns T.D."/>
            <person name="Grigoriev I.V."/>
        </authorList>
    </citation>
    <scope>NUCLEOTIDE SEQUENCE [LARGE SCALE GENOMIC DNA]</scope>
    <source>
        <strain evidence="2 3">CBS 144469</strain>
    </source>
</reference>
<keyword evidence="3" id="KW-1185">Reference proteome</keyword>
<dbReference type="AlphaFoldDB" id="A0A8H6I9M9"/>
<proteinExistence type="predicted"/>
<evidence type="ECO:0000313" key="3">
    <source>
        <dbReference type="Proteomes" id="UP000521943"/>
    </source>
</evidence>
<sequence length="232" mass="25232">FPRCAVHGPAGSRCQHPQGRAPLLETALIDNCSGTDSPPSSEAGQLRSASFTASPDEHPVAIRARFQSPPRPTLTILCPMTLRDDAGPLTRRATAPDHHPSVPTLQLPQPPHILIERLAQFPRRAAAIDSDQMTTTNKVLRPLFSPPNASAHATLAEVRTSFERSFFGRQDGHCIAWREGVELELDLGSEARRALSWVILHECAARVQNLGVRWEGNTDVKGSHSSGTLTLP</sequence>
<feature type="compositionally biased region" description="Polar residues" evidence="1">
    <location>
        <begin position="32"/>
        <end position="53"/>
    </location>
</feature>
<feature type="region of interest" description="Disordered" evidence="1">
    <location>
        <begin position="86"/>
        <end position="107"/>
    </location>
</feature>
<name>A0A8H6I9M9_9AGAR</name>
<dbReference type="OrthoDB" id="10423732at2759"/>
<organism evidence="2 3">
    <name type="scientific">Ephemerocybe angulata</name>
    <dbReference type="NCBI Taxonomy" id="980116"/>
    <lineage>
        <taxon>Eukaryota</taxon>
        <taxon>Fungi</taxon>
        <taxon>Dikarya</taxon>
        <taxon>Basidiomycota</taxon>
        <taxon>Agaricomycotina</taxon>
        <taxon>Agaricomycetes</taxon>
        <taxon>Agaricomycetidae</taxon>
        <taxon>Agaricales</taxon>
        <taxon>Agaricineae</taxon>
        <taxon>Psathyrellaceae</taxon>
        <taxon>Ephemerocybe</taxon>
    </lineage>
</organism>
<feature type="region of interest" description="Disordered" evidence="1">
    <location>
        <begin position="30"/>
        <end position="56"/>
    </location>
</feature>
<evidence type="ECO:0000256" key="1">
    <source>
        <dbReference type="SAM" id="MobiDB-lite"/>
    </source>
</evidence>
<feature type="non-terminal residue" evidence="2">
    <location>
        <position position="232"/>
    </location>
</feature>
<protein>
    <submittedName>
        <fullName evidence="2">Uncharacterized protein</fullName>
    </submittedName>
</protein>
<accession>A0A8H6I9M9</accession>
<evidence type="ECO:0000313" key="2">
    <source>
        <dbReference type="EMBL" id="KAF6761485.1"/>
    </source>
</evidence>